<evidence type="ECO:0000256" key="5">
    <source>
        <dbReference type="ARBA" id="ARBA00051722"/>
    </source>
</evidence>
<dbReference type="InterPro" id="IPR016667">
    <property type="entry name" value="Caps_polysacc_synth_CpsB/CapC"/>
</dbReference>
<dbReference type="EC" id="3.1.3.48" evidence="2"/>
<dbReference type="GO" id="GO:0030145">
    <property type="term" value="F:manganese ion binding"/>
    <property type="evidence" value="ECO:0007669"/>
    <property type="project" value="InterPro"/>
</dbReference>
<dbReference type="EMBL" id="QSQN01000028">
    <property type="protein sequence ID" value="RGK38249.1"/>
    <property type="molecule type" value="Genomic_DNA"/>
</dbReference>
<protein>
    <recommendedName>
        <fullName evidence="2">protein-tyrosine-phosphatase</fullName>
        <ecNumber evidence="2">3.1.3.48</ecNumber>
    </recommendedName>
</protein>
<evidence type="ECO:0000313" key="6">
    <source>
        <dbReference type="EMBL" id="RGK38249.1"/>
    </source>
</evidence>
<accession>A0A3E4LLB3</accession>
<dbReference type="Pfam" id="PF19567">
    <property type="entry name" value="CpsB_CapC"/>
    <property type="match status" value="1"/>
</dbReference>
<keyword evidence="4" id="KW-0904">Protein phosphatase</keyword>
<dbReference type="SUPFAM" id="SSF89550">
    <property type="entry name" value="PHP domain-like"/>
    <property type="match status" value="1"/>
</dbReference>
<gene>
    <name evidence="6" type="ORF">DXD17_10505</name>
</gene>
<dbReference type="PANTHER" id="PTHR39181:SF1">
    <property type="entry name" value="TYROSINE-PROTEIN PHOSPHATASE YWQE"/>
    <property type="match status" value="1"/>
</dbReference>
<dbReference type="GO" id="GO:0004725">
    <property type="term" value="F:protein tyrosine phosphatase activity"/>
    <property type="evidence" value="ECO:0007669"/>
    <property type="project" value="UniProtKB-EC"/>
</dbReference>
<evidence type="ECO:0000256" key="3">
    <source>
        <dbReference type="ARBA" id="ARBA00022801"/>
    </source>
</evidence>
<evidence type="ECO:0000256" key="1">
    <source>
        <dbReference type="ARBA" id="ARBA00005750"/>
    </source>
</evidence>
<organism evidence="6 7">
    <name type="scientific">[Ruminococcus] lactaris</name>
    <dbReference type="NCBI Taxonomy" id="46228"/>
    <lineage>
        <taxon>Bacteria</taxon>
        <taxon>Bacillati</taxon>
        <taxon>Bacillota</taxon>
        <taxon>Clostridia</taxon>
        <taxon>Lachnospirales</taxon>
        <taxon>Lachnospiraceae</taxon>
        <taxon>Mediterraneibacter</taxon>
    </lineage>
</organism>
<dbReference type="AlphaFoldDB" id="A0A3E4LLB3"/>
<comment type="caution">
    <text evidence="6">The sequence shown here is derived from an EMBL/GenBank/DDBJ whole genome shotgun (WGS) entry which is preliminary data.</text>
</comment>
<sequence length="240" mass="28177">MVDLHMHILPGLDDGASSMEESIRMARQAATSGVNYIAASSHGNYYDYTVQEYVRKFHLLQEELERQRIPVKIFPSMEIFMNERALQLIRDREFLFINHTRYLMIEFDFQESPERVCRMVANLQQMKYNIMLAHPERYTFIQEDPELAYYLAERGCVLQVNKGSILGEFGKICREMAIRMMDDGIVQVIASDAHDSLHRTPQMDELVHYLEQKYTSMEIKMWLSENPSRILKGSPTIQLR</sequence>
<comment type="catalytic activity">
    <reaction evidence="5">
        <text>O-phospho-L-tyrosyl-[protein] + H2O = L-tyrosyl-[protein] + phosphate</text>
        <dbReference type="Rhea" id="RHEA:10684"/>
        <dbReference type="Rhea" id="RHEA-COMP:10136"/>
        <dbReference type="Rhea" id="RHEA-COMP:20101"/>
        <dbReference type="ChEBI" id="CHEBI:15377"/>
        <dbReference type="ChEBI" id="CHEBI:43474"/>
        <dbReference type="ChEBI" id="CHEBI:46858"/>
        <dbReference type="ChEBI" id="CHEBI:61978"/>
        <dbReference type="EC" id="3.1.3.48"/>
    </reaction>
</comment>
<dbReference type="PIRSF" id="PIRSF016557">
    <property type="entry name" value="Caps_synth_CpsB"/>
    <property type="match status" value="1"/>
</dbReference>
<keyword evidence="3" id="KW-0378">Hydrolase</keyword>
<evidence type="ECO:0000256" key="2">
    <source>
        <dbReference type="ARBA" id="ARBA00013064"/>
    </source>
</evidence>
<dbReference type="PANTHER" id="PTHR39181">
    <property type="entry name" value="TYROSINE-PROTEIN PHOSPHATASE YWQE"/>
    <property type="match status" value="1"/>
</dbReference>
<reference evidence="6 7" key="1">
    <citation type="submission" date="2018-08" db="EMBL/GenBank/DDBJ databases">
        <title>A genome reference for cultivated species of the human gut microbiota.</title>
        <authorList>
            <person name="Zou Y."/>
            <person name="Xue W."/>
            <person name="Luo G."/>
        </authorList>
    </citation>
    <scope>NUCLEOTIDE SEQUENCE [LARGE SCALE GENOMIC DNA]</scope>
    <source>
        <strain evidence="6 7">TF11-7</strain>
    </source>
</reference>
<evidence type="ECO:0000256" key="4">
    <source>
        <dbReference type="ARBA" id="ARBA00022912"/>
    </source>
</evidence>
<dbReference type="InterPro" id="IPR016195">
    <property type="entry name" value="Pol/histidinol_Pase-like"/>
</dbReference>
<comment type="similarity">
    <text evidence="1">Belongs to the metallo-dependent hydrolases superfamily. CpsB/CapC family.</text>
</comment>
<proteinExistence type="inferred from homology"/>
<evidence type="ECO:0000313" key="7">
    <source>
        <dbReference type="Proteomes" id="UP000260793"/>
    </source>
</evidence>
<dbReference type="RefSeq" id="WP_117688418.1">
    <property type="nucleotide sequence ID" value="NZ_QSQN01000028.1"/>
</dbReference>
<dbReference type="Gene3D" id="3.20.20.140">
    <property type="entry name" value="Metal-dependent hydrolases"/>
    <property type="match status" value="1"/>
</dbReference>
<name>A0A3E4LLB3_9FIRM</name>
<dbReference type="Proteomes" id="UP000260793">
    <property type="component" value="Unassembled WGS sequence"/>
</dbReference>